<dbReference type="PANTHER" id="PTHR11078:SF3">
    <property type="entry name" value="ANTITERMINATION NUSB DOMAIN-CONTAINING PROTEIN"/>
    <property type="match status" value="1"/>
</dbReference>
<keyword evidence="3 6" id="KW-0694">RNA-binding</keyword>
<organism evidence="8 9">
    <name type="scientific">Candidatus Shapirobacteria bacterium CG07_land_8_20_14_0_80_39_18</name>
    <dbReference type="NCBI Taxonomy" id="1974882"/>
    <lineage>
        <taxon>Bacteria</taxon>
        <taxon>Candidatus Shapironibacteriota</taxon>
    </lineage>
</organism>
<keyword evidence="2 6" id="KW-0889">Transcription antitermination</keyword>
<dbReference type="AlphaFoldDB" id="A0A2M6YR82"/>
<protein>
    <recommendedName>
        <fullName evidence="6">Transcription antitermination protein NusB</fullName>
    </recommendedName>
    <alternativeName>
        <fullName evidence="6">Antitermination factor NusB</fullName>
    </alternativeName>
</protein>
<dbReference type="NCBIfam" id="TIGR01951">
    <property type="entry name" value="nusB"/>
    <property type="match status" value="1"/>
</dbReference>
<evidence type="ECO:0000256" key="3">
    <source>
        <dbReference type="ARBA" id="ARBA00022884"/>
    </source>
</evidence>
<dbReference type="Gene3D" id="1.10.940.10">
    <property type="entry name" value="NusB-like"/>
    <property type="match status" value="1"/>
</dbReference>
<reference evidence="9" key="1">
    <citation type="submission" date="2017-09" db="EMBL/GenBank/DDBJ databases">
        <title>Depth-based differentiation of microbial function through sediment-hosted aquifers and enrichment of novel symbionts in the deep terrestrial subsurface.</title>
        <authorList>
            <person name="Probst A.J."/>
            <person name="Ladd B."/>
            <person name="Jarett J.K."/>
            <person name="Geller-Mcgrath D.E."/>
            <person name="Sieber C.M.K."/>
            <person name="Emerson J.B."/>
            <person name="Anantharaman K."/>
            <person name="Thomas B.C."/>
            <person name="Malmstrom R."/>
            <person name="Stieglmeier M."/>
            <person name="Klingl A."/>
            <person name="Woyke T."/>
            <person name="Ryan C.M."/>
            <person name="Banfield J.F."/>
        </authorList>
    </citation>
    <scope>NUCLEOTIDE SEQUENCE [LARGE SCALE GENOMIC DNA]</scope>
</reference>
<dbReference type="InterPro" id="IPR006027">
    <property type="entry name" value="NusB_RsmB_TIM44"/>
</dbReference>
<dbReference type="Pfam" id="PF01029">
    <property type="entry name" value="NusB"/>
    <property type="match status" value="1"/>
</dbReference>
<comment type="function">
    <text evidence="6">Involved in transcription antitermination. Required for transcription of ribosomal RNA (rRNA) genes. Binds specifically to the boxA antiterminator sequence of the ribosomal RNA (rrn) operons.</text>
</comment>
<dbReference type="PANTHER" id="PTHR11078">
    <property type="entry name" value="N UTILIZATION SUBSTANCE PROTEIN B-RELATED"/>
    <property type="match status" value="1"/>
</dbReference>
<dbReference type="Proteomes" id="UP000229502">
    <property type="component" value="Unassembled WGS sequence"/>
</dbReference>
<evidence type="ECO:0000256" key="5">
    <source>
        <dbReference type="ARBA" id="ARBA00023163"/>
    </source>
</evidence>
<comment type="similarity">
    <text evidence="1 6">Belongs to the NusB family.</text>
</comment>
<dbReference type="HAMAP" id="MF_00073">
    <property type="entry name" value="NusB"/>
    <property type="match status" value="1"/>
</dbReference>
<proteinExistence type="inferred from homology"/>
<dbReference type="GO" id="GO:0005829">
    <property type="term" value="C:cytosol"/>
    <property type="evidence" value="ECO:0007669"/>
    <property type="project" value="TreeGrafter"/>
</dbReference>
<dbReference type="EMBL" id="PEWZ01000099">
    <property type="protein sequence ID" value="PIU34655.1"/>
    <property type="molecule type" value="Genomic_DNA"/>
</dbReference>
<comment type="caution">
    <text evidence="8">The sequence shown here is derived from an EMBL/GenBank/DDBJ whole genome shotgun (WGS) entry which is preliminary data.</text>
</comment>
<accession>A0A2M6YR82</accession>
<evidence type="ECO:0000256" key="6">
    <source>
        <dbReference type="HAMAP-Rule" id="MF_00073"/>
    </source>
</evidence>
<dbReference type="GO" id="GO:0031564">
    <property type="term" value="P:transcription antitermination"/>
    <property type="evidence" value="ECO:0007669"/>
    <property type="project" value="UniProtKB-KW"/>
</dbReference>
<dbReference type="SUPFAM" id="SSF48013">
    <property type="entry name" value="NusB-like"/>
    <property type="match status" value="1"/>
</dbReference>
<evidence type="ECO:0000313" key="9">
    <source>
        <dbReference type="Proteomes" id="UP000229502"/>
    </source>
</evidence>
<keyword evidence="5 6" id="KW-0804">Transcription</keyword>
<dbReference type="GO" id="GO:0006353">
    <property type="term" value="P:DNA-templated transcription termination"/>
    <property type="evidence" value="ECO:0007669"/>
    <property type="project" value="UniProtKB-UniRule"/>
</dbReference>
<evidence type="ECO:0000259" key="7">
    <source>
        <dbReference type="Pfam" id="PF01029"/>
    </source>
</evidence>
<name>A0A2M6YR82_9BACT</name>
<keyword evidence="4 6" id="KW-0805">Transcription regulation</keyword>
<dbReference type="InterPro" id="IPR035926">
    <property type="entry name" value="NusB-like_sf"/>
</dbReference>
<evidence type="ECO:0000256" key="1">
    <source>
        <dbReference type="ARBA" id="ARBA00005952"/>
    </source>
</evidence>
<dbReference type="GO" id="GO:0003723">
    <property type="term" value="F:RNA binding"/>
    <property type="evidence" value="ECO:0007669"/>
    <property type="project" value="UniProtKB-UniRule"/>
</dbReference>
<dbReference type="InterPro" id="IPR011605">
    <property type="entry name" value="NusB_fam"/>
</dbReference>
<evidence type="ECO:0000313" key="8">
    <source>
        <dbReference type="EMBL" id="PIU34655.1"/>
    </source>
</evidence>
<evidence type="ECO:0000256" key="2">
    <source>
        <dbReference type="ARBA" id="ARBA00022814"/>
    </source>
</evidence>
<sequence length="123" mass="14079">MKTKSDPRHQKRRETIKSLFSYSFYKKQVLDEVAKKVLKETEFLDKQITLSAPEWPLSRINKIDLAILRLAAYELLIKKVEPPKVIIDEAVELAKEFGSENSASFVNGVLGNILKKTENESTN</sequence>
<feature type="domain" description="NusB/RsmB/TIM44" evidence="7">
    <location>
        <begin position="27"/>
        <end position="115"/>
    </location>
</feature>
<gene>
    <name evidence="6 8" type="primary">nusB</name>
    <name evidence="8" type="ORF">COT03_02060</name>
</gene>
<evidence type="ECO:0000256" key="4">
    <source>
        <dbReference type="ARBA" id="ARBA00023015"/>
    </source>
</evidence>